<evidence type="ECO:0000313" key="2">
    <source>
        <dbReference type="Proteomes" id="UP000054997"/>
    </source>
</evidence>
<dbReference type="NCBIfam" id="TIGR03352">
    <property type="entry name" value="VI_chp_3"/>
    <property type="match status" value="1"/>
</dbReference>
<accession>A0A0W0VT73</accession>
<sequence length="150" mass="16864">MNIIKAVFGCGLLFLSACNSLPKPPVQVQLTADKYLNPDPKLVALPVRIKIYQLTDALPFKEATFRQLWKSDKACLGSSLLDKRELTLVPGEKQLIKMPRHPQAEYIAVVGIFRKHHALDWKAIKSLPGQVNSWLKPLNIVVKNDALEIQ</sequence>
<dbReference type="InterPro" id="IPR017734">
    <property type="entry name" value="T6SS_SciN"/>
</dbReference>
<reference evidence="1 2" key="1">
    <citation type="submission" date="2015-11" db="EMBL/GenBank/DDBJ databases">
        <title>Genomic analysis of 38 Legionella species identifies large and diverse effector repertoires.</title>
        <authorList>
            <person name="Burstein D."/>
            <person name="Amaro F."/>
            <person name="Zusman T."/>
            <person name="Lifshitz Z."/>
            <person name="Cohen O."/>
            <person name="Gilbert J.A."/>
            <person name="Pupko T."/>
            <person name="Shuman H.A."/>
            <person name="Segal G."/>
        </authorList>
    </citation>
    <scope>NUCLEOTIDE SEQUENCE [LARGE SCALE GENOMIC DNA]</scope>
    <source>
        <strain evidence="1 2">ATCC 49505</strain>
    </source>
</reference>
<gene>
    <name evidence="1" type="ORF">Llon_0148</name>
</gene>
<dbReference type="AlphaFoldDB" id="A0A0W0VT73"/>
<dbReference type="RefSeq" id="WP_058528160.1">
    <property type="nucleotide sequence ID" value="NZ_CAAAHZ010000005.1"/>
</dbReference>
<comment type="caution">
    <text evidence="1">The sequence shown here is derived from an EMBL/GenBank/DDBJ whole genome shotgun (WGS) entry which is preliminary data.</text>
</comment>
<dbReference type="Pfam" id="PF12790">
    <property type="entry name" value="T6SS-SciN"/>
    <property type="match status" value="1"/>
</dbReference>
<keyword evidence="2" id="KW-1185">Reference proteome</keyword>
<dbReference type="Gene3D" id="2.60.40.4150">
    <property type="entry name" value="Type VI secretion system, lipoprotein SciN"/>
    <property type="match status" value="1"/>
</dbReference>
<proteinExistence type="predicted"/>
<dbReference type="EMBL" id="LNYK01000001">
    <property type="protein sequence ID" value="KTD23263.1"/>
    <property type="molecule type" value="Genomic_DNA"/>
</dbReference>
<dbReference type="PANTHER" id="PTHR37625:SF4">
    <property type="entry name" value="OUTER MEMBRANE LIPOPROTEIN"/>
    <property type="match status" value="1"/>
</dbReference>
<keyword evidence="1" id="KW-0449">Lipoprotein</keyword>
<organism evidence="1 2">
    <name type="scientific">Legionella londiniensis</name>
    <dbReference type="NCBI Taxonomy" id="45068"/>
    <lineage>
        <taxon>Bacteria</taxon>
        <taxon>Pseudomonadati</taxon>
        <taxon>Pseudomonadota</taxon>
        <taxon>Gammaproteobacteria</taxon>
        <taxon>Legionellales</taxon>
        <taxon>Legionellaceae</taxon>
        <taxon>Legionella</taxon>
    </lineage>
</organism>
<dbReference type="PANTHER" id="PTHR37625">
    <property type="entry name" value="OUTER MEMBRANE LIPOPROTEIN-RELATED"/>
    <property type="match status" value="1"/>
</dbReference>
<dbReference type="Proteomes" id="UP000054997">
    <property type="component" value="Unassembled WGS sequence"/>
</dbReference>
<dbReference type="InterPro" id="IPR038706">
    <property type="entry name" value="Type_VI_SciN-like_sf"/>
</dbReference>
<name>A0A0W0VT73_9GAMM</name>
<protein>
    <submittedName>
        <fullName evidence="1">Type VI secretion lipoprotein</fullName>
    </submittedName>
</protein>
<dbReference type="STRING" id="45068.Llon_0148"/>
<dbReference type="PROSITE" id="PS51257">
    <property type="entry name" value="PROKAR_LIPOPROTEIN"/>
    <property type="match status" value="1"/>
</dbReference>
<dbReference type="PATRIC" id="fig|45068.5.peg.156"/>
<dbReference type="OrthoDB" id="5471061at2"/>
<evidence type="ECO:0000313" key="1">
    <source>
        <dbReference type="EMBL" id="KTD23263.1"/>
    </source>
</evidence>